<evidence type="ECO:0008006" key="3">
    <source>
        <dbReference type="Google" id="ProtNLM"/>
    </source>
</evidence>
<organism evidence="1 2">
    <name type="scientific">Candidatus Nomurabacteria bacterium GW2011_GWA2_40_9</name>
    <dbReference type="NCBI Taxonomy" id="1618734"/>
    <lineage>
        <taxon>Bacteria</taxon>
        <taxon>Candidatus Nomuraibacteriota</taxon>
    </lineage>
</organism>
<dbReference type="PATRIC" id="fig|1618734.3.peg.113"/>
<evidence type="ECO:0000313" key="1">
    <source>
        <dbReference type="EMBL" id="KKR79735.1"/>
    </source>
</evidence>
<dbReference type="SUPFAM" id="SSF158446">
    <property type="entry name" value="IVS-encoded protein-like"/>
    <property type="match status" value="1"/>
</dbReference>
<accession>A0A0G0W698</accession>
<comment type="caution">
    <text evidence="1">The sequence shown here is derived from an EMBL/GenBank/DDBJ whole genome shotgun (WGS) entry which is preliminary data.</text>
</comment>
<dbReference type="InterPro" id="IPR036583">
    <property type="entry name" value="23S_rRNA_IVS_sf"/>
</dbReference>
<dbReference type="EMBL" id="LBZW01000003">
    <property type="protein sequence ID" value="KKR79735.1"/>
    <property type="molecule type" value="Genomic_DNA"/>
</dbReference>
<protein>
    <recommendedName>
        <fullName evidence="3">Four helix bundle protein</fullName>
    </recommendedName>
</protein>
<dbReference type="Proteomes" id="UP000034749">
    <property type="component" value="Unassembled WGS sequence"/>
</dbReference>
<name>A0A0G0W698_9BACT</name>
<dbReference type="Pfam" id="PF05635">
    <property type="entry name" value="23S_rRNA_IVP"/>
    <property type="match status" value="1"/>
</dbReference>
<dbReference type="NCBIfam" id="TIGR02436">
    <property type="entry name" value="four helix bundle protein"/>
    <property type="match status" value="1"/>
</dbReference>
<dbReference type="Gene3D" id="1.20.1440.60">
    <property type="entry name" value="23S rRNA-intervening sequence"/>
    <property type="match status" value="1"/>
</dbReference>
<dbReference type="PIRSF" id="PIRSF035652">
    <property type="entry name" value="CHP02436"/>
    <property type="match status" value="1"/>
</dbReference>
<dbReference type="AlphaFoldDB" id="A0A0G0W698"/>
<dbReference type="PANTHER" id="PTHR38471">
    <property type="entry name" value="FOUR HELIX BUNDLE PROTEIN"/>
    <property type="match status" value="1"/>
</dbReference>
<sequence length="117" mass="13543">MKENIIQQKSFNFAIKIIELYKYLVVTKKEFILSKQLLRSGTSIGANVEEALGGQSRKDFISKLSIAYKEARETKYWLSLLRESKYMTAEELSIVFIDCEEILKILGKIQKTSKENL</sequence>
<proteinExistence type="predicted"/>
<evidence type="ECO:0000313" key="2">
    <source>
        <dbReference type="Proteomes" id="UP000034749"/>
    </source>
</evidence>
<dbReference type="InterPro" id="IPR012657">
    <property type="entry name" value="23S_rRNA-intervening_sequence"/>
</dbReference>
<reference evidence="1 2" key="1">
    <citation type="journal article" date="2015" name="Nature">
        <title>rRNA introns, odd ribosomes, and small enigmatic genomes across a large radiation of phyla.</title>
        <authorList>
            <person name="Brown C.T."/>
            <person name="Hug L.A."/>
            <person name="Thomas B.C."/>
            <person name="Sharon I."/>
            <person name="Castelle C.J."/>
            <person name="Singh A."/>
            <person name="Wilkins M.J."/>
            <person name="Williams K.H."/>
            <person name="Banfield J.F."/>
        </authorList>
    </citation>
    <scope>NUCLEOTIDE SEQUENCE [LARGE SCALE GENOMIC DNA]</scope>
</reference>
<gene>
    <name evidence="1" type="ORF">UU24_C0003G0025</name>
</gene>
<dbReference type="PANTHER" id="PTHR38471:SF2">
    <property type="entry name" value="FOUR HELIX BUNDLE PROTEIN"/>
    <property type="match status" value="1"/>
</dbReference>